<protein>
    <submittedName>
        <fullName evidence="1">Uncharacterized protein</fullName>
    </submittedName>
</protein>
<dbReference type="RefSeq" id="WP_146526161.1">
    <property type="nucleotide sequence ID" value="NZ_SJPV01000003.1"/>
</dbReference>
<dbReference type="Proteomes" id="UP000319143">
    <property type="component" value="Unassembled WGS sequence"/>
</dbReference>
<sequence>MLAKISETIRSFRDDHPVNSVFEENFSVDQALAGGLALMEPEDHLAIEVLGTSARGGVW</sequence>
<accession>A0A5C6DRT8</accession>
<dbReference type="AlphaFoldDB" id="A0A5C6DRT8"/>
<reference evidence="1 2" key="1">
    <citation type="submission" date="2019-02" db="EMBL/GenBank/DDBJ databases">
        <title>Deep-cultivation of Planctomycetes and their phenomic and genomic characterization uncovers novel biology.</title>
        <authorList>
            <person name="Wiegand S."/>
            <person name="Jogler M."/>
            <person name="Boedeker C."/>
            <person name="Pinto D."/>
            <person name="Vollmers J."/>
            <person name="Rivas-Marin E."/>
            <person name="Kohn T."/>
            <person name="Peeters S.H."/>
            <person name="Heuer A."/>
            <person name="Rast P."/>
            <person name="Oberbeckmann S."/>
            <person name="Bunk B."/>
            <person name="Jeske O."/>
            <person name="Meyerdierks A."/>
            <person name="Storesund J.E."/>
            <person name="Kallscheuer N."/>
            <person name="Luecker S."/>
            <person name="Lage O.M."/>
            <person name="Pohl T."/>
            <person name="Merkel B.J."/>
            <person name="Hornburger P."/>
            <person name="Mueller R.-W."/>
            <person name="Bruemmer F."/>
            <person name="Labrenz M."/>
            <person name="Spormann A.M."/>
            <person name="Op Den Camp H."/>
            <person name="Overmann J."/>
            <person name="Amann R."/>
            <person name="Jetten M.S.M."/>
            <person name="Mascher T."/>
            <person name="Medema M.H."/>
            <person name="Devos D.P."/>
            <person name="Kaster A.-K."/>
            <person name="Ovreas L."/>
            <person name="Rohde M."/>
            <person name="Galperin M.Y."/>
            <person name="Jogler C."/>
        </authorList>
    </citation>
    <scope>NUCLEOTIDE SEQUENCE [LARGE SCALE GENOMIC DNA]</scope>
    <source>
        <strain evidence="1 2">Poly41</strain>
    </source>
</reference>
<gene>
    <name evidence="1" type="ORF">Poly41_22060</name>
</gene>
<evidence type="ECO:0000313" key="2">
    <source>
        <dbReference type="Proteomes" id="UP000319143"/>
    </source>
</evidence>
<proteinExistence type="predicted"/>
<evidence type="ECO:0000313" key="1">
    <source>
        <dbReference type="EMBL" id="TWU39382.1"/>
    </source>
</evidence>
<name>A0A5C6DRT8_9BACT</name>
<keyword evidence="2" id="KW-1185">Reference proteome</keyword>
<dbReference type="EMBL" id="SJPV01000003">
    <property type="protein sequence ID" value="TWU39382.1"/>
    <property type="molecule type" value="Genomic_DNA"/>
</dbReference>
<organism evidence="1 2">
    <name type="scientific">Novipirellula artificiosorum</name>
    <dbReference type="NCBI Taxonomy" id="2528016"/>
    <lineage>
        <taxon>Bacteria</taxon>
        <taxon>Pseudomonadati</taxon>
        <taxon>Planctomycetota</taxon>
        <taxon>Planctomycetia</taxon>
        <taxon>Pirellulales</taxon>
        <taxon>Pirellulaceae</taxon>
        <taxon>Novipirellula</taxon>
    </lineage>
</organism>
<comment type="caution">
    <text evidence="1">The sequence shown here is derived from an EMBL/GenBank/DDBJ whole genome shotgun (WGS) entry which is preliminary data.</text>
</comment>